<name>A0A498REK3_9FIRM</name>
<protein>
    <submittedName>
        <fullName evidence="3">Vancomycin resistance vanw</fullName>
    </submittedName>
</protein>
<evidence type="ECO:0000313" key="4">
    <source>
        <dbReference type="Proteomes" id="UP000277811"/>
    </source>
</evidence>
<evidence type="ECO:0000259" key="2">
    <source>
        <dbReference type="PROSITE" id="PS51109"/>
    </source>
</evidence>
<accession>A0A498REK3</accession>
<dbReference type="SMART" id="SM01208">
    <property type="entry name" value="G5"/>
    <property type="match status" value="1"/>
</dbReference>
<evidence type="ECO:0000256" key="1">
    <source>
        <dbReference type="ARBA" id="ARBA00022729"/>
    </source>
</evidence>
<dbReference type="AlphaFoldDB" id="A0A498REK3"/>
<gene>
    <name evidence="3" type="ORF">LUCI_3786</name>
</gene>
<reference evidence="3 4" key="1">
    <citation type="submission" date="2018-06" db="EMBL/GenBank/DDBJ databases">
        <authorList>
            <person name="Strepis N."/>
        </authorList>
    </citation>
    <scope>NUCLEOTIDE SEQUENCE [LARGE SCALE GENOMIC DNA]</scope>
    <source>
        <strain evidence="3">LUCI</strain>
    </source>
</reference>
<organism evidence="3 4">
    <name type="scientific">Lucifera butyrica</name>
    <dbReference type="NCBI Taxonomy" id="1351585"/>
    <lineage>
        <taxon>Bacteria</taxon>
        <taxon>Bacillati</taxon>
        <taxon>Bacillota</taxon>
        <taxon>Negativicutes</taxon>
        <taxon>Veillonellales</taxon>
        <taxon>Veillonellaceae</taxon>
        <taxon>Lucifera</taxon>
    </lineage>
</organism>
<dbReference type="Gene3D" id="2.20.230.10">
    <property type="entry name" value="Resuscitation-promoting factor rpfb"/>
    <property type="match status" value="1"/>
</dbReference>
<dbReference type="Pfam" id="PF12229">
    <property type="entry name" value="PG_binding_4"/>
    <property type="match status" value="1"/>
</dbReference>
<keyword evidence="4" id="KW-1185">Reference proteome</keyword>
<dbReference type="PANTHER" id="PTHR35788:SF1">
    <property type="entry name" value="EXPORTED PROTEIN"/>
    <property type="match status" value="1"/>
</dbReference>
<evidence type="ECO:0000313" key="3">
    <source>
        <dbReference type="EMBL" id="VBB08513.1"/>
    </source>
</evidence>
<dbReference type="PROSITE" id="PS51109">
    <property type="entry name" value="G5"/>
    <property type="match status" value="1"/>
</dbReference>
<dbReference type="InterPro" id="IPR011098">
    <property type="entry name" value="G5_dom"/>
</dbReference>
<dbReference type="Pfam" id="PF07501">
    <property type="entry name" value="G5"/>
    <property type="match status" value="1"/>
</dbReference>
<dbReference type="Pfam" id="PF04294">
    <property type="entry name" value="VanW"/>
    <property type="match status" value="1"/>
</dbReference>
<proteinExistence type="predicted"/>
<dbReference type="EMBL" id="UPPP01000092">
    <property type="protein sequence ID" value="VBB08513.1"/>
    <property type="molecule type" value="Genomic_DNA"/>
</dbReference>
<dbReference type="InterPro" id="IPR007391">
    <property type="entry name" value="Vancomycin_resist_VanW"/>
</dbReference>
<feature type="domain" description="G5" evidence="2">
    <location>
        <begin position="362"/>
        <end position="441"/>
    </location>
</feature>
<dbReference type="Proteomes" id="UP000277811">
    <property type="component" value="Unassembled WGS sequence"/>
</dbReference>
<keyword evidence="1" id="KW-0732">Signal</keyword>
<sequence length="449" mass="50160">MKRRLLYVSALLMLCLLAGGGWLMHPLFSNRVYAGVVLDGVDVSGKSRDEVAQILLRWQQEYHNRHIIAYYGDQTFPLDSKRVDFNIDVEATLNDTWNYGRQGSWWKRLQSIRLAAQNGYHVPLHIQYNKDKLDHVVETWKEAIDFPPKNAALSLLTGNIVPQQTGRKLATGQVRSILLQALQTPDSNRVLLPVVPLYPAITVADINKTGIKEALGTYTTEFNAQDANRTANLKLAAQKINGYMVYPGKTFSFNEVVGPREKAYGFKEAMEIVDNELVPGIGGGICQVSSTLYNAVLLADLGVVERHNHSKPLGYVPLGRDATVVFGALDFRFANTSKAPVMIMAEVLGNKLSIGVCGLKHLAETVEIVSADRQVIPPPIIKKGDKELYLGESEIEKQGKPGFKVTMFRIVRYKGKELRRELLSRDTYLPENTIVKVGTKIPLFIKEQK</sequence>
<dbReference type="InterPro" id="IPR022029">
    <property type="entry name" value="YoaR-like_PG-bd"/>
</dbReference>
<dbReference type="OrthoDB" id="9797191at2"/>
<dbReference type="InterPro" id="IPR052913">
    <property type="entry name" value="Glycopeptide_resist_protein"/>
</dbReference>
<dbReference type="PANTHER" id="PTHR35788">
    <property type="entry name" value="EXPORTED PROTEIN-RELATED"/>
    <property type="match status" value="1"/>
</dbReference>